<organism evidence="1 2">
    <name type="scientific">Candidatus Falkowbacteria bacterium CG10_big_fil_rev_8_21_14_0_10_39_9</name>
    <dbReference type="NCBI Taxonomy" id="1974566"/>
    <lineage>
        <taxon>Bacteria</taxon>
        <taxon>Candidatus Falkowiibacteriota</taxon>
    </lineage>
</organism>
<dbReference type="EMBL" id="PFAQ01000033">
    <property type="protein sequence ID" value="PIT94851.1"/>
    <property type="molecule type" value="Genomic_DNA"/>
</dbReference>
<gene>
    <name evidence="1" type="ORF">COT98_01975</name>
</gene>
<reference evidence="2" key="1">
    <citation type="submission" date="2017-09" db="EMBL/GenBank/DDBJ databases">
        <title>Depth-based differentiation of microbial function through sediment-hosted aquifers and enrichment of novel symbionts in the deep terrestrial subsurface.</title>
        <authorList>
            <person name="Probst A.J."/>
            <person name="Ladd B."/>
            <person name="Jarett J.K."/>
            <person name="Geller-Mcgrath D.E."/>
            <person name="Sieber C.M.K."/>
            <person name="Emerson J.B."/>
            <person name="Anantharaman K."/>
            <person name="Thomas B.C."/>
            <person name="Malmstrom R."/>
            <person name="Stieglmeier M."/>
            <person name="Klingl A."/>
            <person name="Woyke T."/>
            <person name="Ryan C.M."/>
            <person name="Banfield J.F."/>
        </authorList>
    </citation>
    <scope>NUCLEOTIDE SEQUENCE [LARGE SCALE GENOMIC DNA]</scope>
</reference>
<dbReference type="Proteomes" id="UP000228900">
    <property type="component" value="Unassembled WGS sequence"/>
</dbReference>
<sequence length="91" mass="10458">MENYSAEKLDDLSIPGITLLEYLILGFKYFSETGSHLDIIGKTLYSGSRSPKMSNHYFAVYWIPDESKLYIIPIERYLTCESLCGRAFFVS</sequence>
<dbReference type="AlphaFoldDB" id="A0A2M6WPW3"/>
<accession>A0A2M6WPW3</accession>
<proteinExistence type="predicted"/>
<name>A0A2M6WPW3_9BACT</name>
<evidence type="ECO:0000313" key="2">
    <source>
        <dbReference type="Proteomes" id="UP000228900"/>
    </source>
</evidence>
<comment type="caution">
    <text evidence="1">The sequence shown here is derived from an EMBL/GenBank/DDBJ whole genome shotgun (WGS) entry which is preliminary data.</text>
</comment>
<protein>
    <submittedName>
        <fullName evidence="1">Uncharacterized protein</fullName>
    </submittedName>
</protein>
<evidence type="ECO:0000313" key="1">
    <source>
        <dbReference type="EMBL" id="PIT94851.1"/>
    </source>
</evidence>